<evidence type="ECO:0000256" key="4">
    <source>
        <dbReference type="ARBA" id="ARBA00022723"/>
    </source>
</evidence>
<feature type="domain" description="VRR-NUC" evidence="10">
    <location>
        <begin position="711"/>
        <end position="827"/>
    </location>
</feature>
<dbReference type="GO" id="GO:0046872">
    <property type="term" value="F:metal ion binding"/>
    <property type="evidence" value="ECO:0007669"/>
    <property type="project" value="UniProtKB-KW"/>
</dbReference>
<dbReference type="InterPro" id="IPR049126">
    <property type="entry name" value="FAN1-like_TPR"/>
</dbReference>
<evidence type="ECO:0000256" key="5">
    <source>
        <dbReference type="ARBA" id="ARBA00022801"/>
    </source>
</evidence>
<comment type="cofactor">
    <cofactor evidence="8">
        <name>Mg(2+)</name>
        <dbReference type="ChEBI" id="CHEBI:18420"/>
    </cofactor>
    <cofactor evidence="8">
        <name>Mn(2+)</name>
        <dbReference type="ChEBI" id="CHEBI:29035"/>
    </cofactor>
</comment>
<evidence type="ECO:0000256" key="7">
    <source>
        <dbReference type="ARBA" id="ARBA00023211"/>
    </source>
</evidence>
<sequence length="943" mass="107129">MVSGSPPRNAAGSLVYWDGIDGHHSTISTPTAAVNLEDTKGDGLERGRSMYVILFEEMLYAIFPLEERLFTLDEQALLGSYEALTYEAKYLLIRLCLRKANCWHRLDALNYQSELGDIVSVINALCGFTAAKPAEEVIVKTEEVVVDPISDDEDGVPKASLSKLKLPAANEAPCAVFADDESQAKLEDLLQCLTLPELKTIAQQFKVKKITVSRDTLISALLANSSTQSTLTFPRQEKGKMVQTKLSFPSTRITQTHRLRQIVMKTLKKCVRIKEEVLTLFRRLNLVYFRSTQHTPTLLTPSILARAHKRTYPSYQLTRTGSIWLSRDALIKYEEALLHEAKVDAFLEGTGMSSTARSRSTVGQTPGPLGQRLPTSVMKSEQMNSALGDHLDEDQDTQRQRNARAVKEIFEKIYPEWLDMSKIKEERIQTHGLERFDCGHILTRIVCKGASALGILREYEKELEVIESLLRQRRWRRGRRGRWHERRALILMTHFGKTQEAYDRAIKAVREAILDEDTHTVYRPKLERRLTILEKRLKIPEENRHVCEGKLSKAEKIAITGVRVYHRAESMRLNQLGRVVNKPPLVTVKESTGAGRVQLSLPWVTVNESPQKVRAQDKDKAAGKSVWRGRDQEEVSVEILALQHYENQGYRGFHCEGRILTTLYGLLFWDIIFADIPGAFETAYQSAPLDIAEDTFYFSRKDLADRRLQELQDGRAEEILERVYDAHAETQTWCVGIRWDLFQKQDLLEIARCLGGSALADICRLLCEDYPGRASGVPDLVVWNADEGMCKFVEVKGPGDTLQENQRVWIDVLLRAGVAVEECRVEEQGPKDVASPQRPKSKSKKQPDQPPKRKREQSDSEREVLTIESEDEPEEVDYSQLDLKPDASESEEGTHETREDTAVVQSPRKQPMRLAALHAEARIKALPPIPPPESPRKKRKRLL</sequence>
<dbReference type="Proteomes" id="UP000006352">
    <property type="component" value="Unassembled WGS sequence"/>
</dbReference>
<keyword evidence="4 8" id="KW-0479">Metal-binding</keyword>
<feature type="compositionally biased region" description="Basic and acidic residues" evidence="9">
    <location>
        <begin position="883"/>
        <end position="901"/>
    </location>
</feature>
<evidence type="ECO:0000256" key="1">
    <source>
        <dbReference type="ARBA" id="ARBA00000983"/>
    </source>
</evidence>
<dbReference type="InterPro" id="IPR011856">
    <property type="entry name" value="tRNA_endonuc-like_dom_sf"/>
</dbReference>
<dbReference type="PANTHER" id="PTHR15749">
    <property type="entry name" value="FANCONI-ASSOCIATED NUCLEASE 1"/>
    <property type="match status" value="1"/>
</dbReference>
<dbReference type="GO" id="GO:0017108">
    <property type="term" value="F:5'-flap endonuclease activity"/>
    <property type="evidence" value="ECO:0007669"/>
    <property type="project" value="TreeGrafter"/>
</dbReference>
<evidence type="ECO:0000259" key="10">
    <source>
        <dbReference type="SMART" id="SM00990"/>
    </source>
</evidence>
<keyword evidence="12" id="KW-1185">Reference proteome</keyword>
<dbReference type="RefSeq" id="XP_012180841.1">
    <property type="nucleotide sequence ID" value="XM_012325451.1"/>
</dbReference>
<keyword evidence="7 8" id="KW-0464">Manganese</keyword>
<feature type="region of interest" description="Disordered" evidence="9">
    <location>
        <begin position="826"/>
        <end position="943"/>
    </location>
</feature>
<keyword evidence="3 8" id="KW-0540">Nuclease</keyword>
<evidence type="ECO:0000256" key="2">
    <source>
        <dbReference type="ARBA" id="ARBA00005533"/>
    </source>
</evidence>
<evidence type="ECO:0000256" key="8">
    <source>
        <dbReference type="RuleBase" id="RU365033"/>
    </source>
</evidence>
<feature type="region of interest" description="Disordered" evidence="9">
    <location>
        <begin position="355"/>
        <end position="374"/>
    </location>
</feature>
<comment type="catalytic activity">
    <reaction evidence="1 8">
        <text>Hydrolytically removes 5'-nucleotides successively from the 3'-hydroxy termini of 3'-hydroxy-terminated oligonucleotides.</text>
        <dbReference type="EC" id="3.1.4.1"/>
    </reaction>
</comment>
<dbReference type="EC" id="3.1.4.1" evidence="8"/>
<keyword evidence="8" id="KW-0234">DNA repair</keyword>
<evidence type="ECO:0000313" key="12">
    <source>
        <dbReference type="Proteomes" id="UP000006352"/>
    </source>
</evidence>
<dbReference type="Gene3D" id="3.40.1350.10">
    <property type="match status" value="1"/>
</dbReference>
<keyword evidence="5 8" id="KW-0378">Hydrolase</keyword>
<dbReference type="EMBL" id="HE797040">
    <property type="protein sequence ID" value="CCM01558.1"/>
    <property type="molecule type" value="Genomic_DNA"/>
</dbReference>
<dbReference type="Pfam" id="PF08774">
    <property type="entry name" value="VRR_NUC"/>
    <property type="match status" value="1"/>
</dbReference>
<evidence type="ECO:0000313" key="11">
    <source>
        <dbReference type="EMBL" id="CCM01558.1"/>
    </source>
</evidence>
<dbReference type="STRING" id="599839.J4G622"/>
<dbReference type="GO" id="GO:0008409">
    <property type="term" value="F:5'-3' exonuclease activity"/>
    <property type="evidence" value="ECO:0007669"/>
    <property type="project" value="TreeGrafter"/>
</dbReference>
<dbReference type="FunCoup" id="J4G622">
    <property type="interactions" value="289"/>
</dbReference>
<feature type="compositionally biased region" description="Basic and acidic residues" evidence="9">
    <location>
        <begin position="845"/>
        <end position="865"/>
    </location>
</feature>
<reference evidence="11 12" key="1">
    <citation type="journal article" date="2012" name="Appl. Environ. Microbiol.">
        <title>Short-read sequencing for genomic analysis of the brown rot fungus Fibroporia radiculosa.</title>
        <authorList>
            <person name="Tang J.D."/>
            <person name="Perkins A.D."/>
            <person name="Sonstegard T.S."/>
            <person name="Schroeder S.G."/>
            <person name="Burgess S.C."/>
            <person name="Diehl S.V."/>
        </authorList>
    </citation>
    <scope>NUCLEOTIDE SEQUENCE [LARGE SCALE GENOMIC DNA]</scope>
    <source>
        <strain evidence="11 12">TFFH 294</strain>
    </source>
</reference>
<dbReference type="GeneID" id="24096469"/>
<dbReference type="CDD" id="cd22326">
    <property type="entry name" value="FAN1-like"/>
    <property type="match status" value="1"/>
</dbReference>
<keyword evidence="8" id="KW-0227">DNA damage</keyword>
<dbReference type="GO" id="GO:0070336">
    <property type="term" value="F:flap-structured DNA binding"/>
    <property type="evidence" value="ECO:0007669"/>
    <property type="project" value="TreeGrafter"/>
</dbReference>
<dbReference type="GO" id="GO:0005634">
    <property type="term" value="C:nucleus"/>
    <property type="evidence" value="ECO:0007669"/>
    <property type="project" value="UniProtKB-SubCell"/>
</dbReference>
<proteinExistence type="inferred from homology"/>
<keyword evidence="6 8" id="KW-0460">Magnesium</keyword>
<name>J4G622_9APHY</name>
<evidence type="ECO:0000256" key="6">
    <source>
        <dbReference type="ARBA" id="ARBA00022842"/>
    </source>
</evidence>
<dbReference type="GO" id="GO:0004528">
    <property type="term" value="F:phosphodiesterase I activity"/>
    <property type="evidence" value="ECO:0007669"/>
    <property type="project" value="UniProtKB-EC"/>
</dbReference>
<dbReference type="AlphaFoldDB" id="J4G622"/>
<dbReference type="Pfam" id="PF21170">
    <property type="entry name" value="FAN1_TPR"/>
    <property type="match status" value="1"/>
</dbReference>
<keyword evidence="8" id="KW-0539">Nucleus</keyword>
<feature type="compositionally biased region" description="Acidic residues" evidence="9">
    <location>
        <begin position="868"/>
        <end position="877"/>
    </location>
</feature>
<feature type="compositionally biased region" description="Polar residues" evidence="9">
    <location>
        <begin position="355"/>
        <end position="364"/>
    </location>
</feature>
<evidence type="ECO:0000256" key="3">
    <source>
        <dbReference type="ARBA" id="ARBA00022722"/>
    </source>
</evidence>
<protein>
    <recommendedName>
        <fullName evidence="8">Fanconi-associated nuclease</fullName>
        <ecNumber evidence="8">3.1.4.1</ecNumber>
    </recommendedName>
</protein>
<dbReference type="InterPro" id="IPR049132">
    <property type="entry name" value="FAN1-like_euk"/>
</dbReference>
<dbReference type="InterPro" id="IPR033315">
    <property type="entry name" value="Fan1-like"/>
</dbReference>
<gene>
    <name evidence="11" type="ORF">FIBRA_03617</name>
</gene>
<dbReference type="GO" id="GO:0036297">
    <property type="term" value="P:interstrand cross-link repair"/>
    <property type="evidence" value="ECO:0007669"/>
    <property type="project" value="InterPro"/>
</dbReference>
<comment type="similarity">
    <text evidence="2 8">Belongs to the FAN1 family.</text>
</comment>
<comment type="function">
    <text evidence="8">Nuclease required for the repair of DNA interstrand cross-links (ICL). Acts as a 5'-3' exonuclease that anchors at a cut end of DNA and cleaves DNA successively at every third nucleotide, allowing to excise an ICL from one strand through flanking incisions.</text>
</comment>
<dbReference type="PANTHER" id="PTHR15749:SF4">
    <property type="entry name" value="FANCONI-ASSOCIATED NUCLEASE 1"/>
    <property type="match status" value="1"/>
</dbReference>
<dbReference type="HOGENOM" id="CLU_005116_0_0_1"/>
<organism evidence="11 12">
    <name type="scientific">Fibroporia radiculosa</name>
    <dbReference type="NCBI Taxonomy" id="599839"/>
    <lineage>
        <taxon>Eukaryota</taxon>
        <taxon>Fungi</taxon>
        <taxon>Dikarya</taxon>
        <taxon>Basidiomycota</taxon>
        <taxon>Agaricomycotina</taxon>
        <taxon>Agaricomycetes</taxon>
        <taxon>Polyporales</taxon>
        <taxon>Fibroporiaceae</taxon>
        <taxon>Fibroporia</taxon>
    </lineage>
</organism>
<comment type="subcellular location">
    <subcellularLocation>
        <location evidence="8">Nucleus</location>
    </subcellularLocation>
</comment>
<evidence type="ECO:0000256" key="9">
    <source>
        <dbReference type="SAM" id="MobiDB-lite"/>
    </source>
</evidence>
<dbReference type="InterPro" id="IPR014883">
    <property type="entry name" value="VRR_NUC"/>
</dbReference>
<accession>J4G622</accession>
<dbReference type="SMART" id="SM00990">
    <property type="entry name" value="VRR_NUC"/>
    <property type="match status" value="1"/>
</dbReference>
<dbReference type="InParanoid" id="J4G622"/>
<dbReference type="OrthoDB" id="76364at2759"/>